<dbReference type="EMBL" id="CM045760">
    <property type="protein sequence ID" value="KAI8027612.1"/>
    <property type="molecule type" value="Genomic_DNA"/>
</dbReference>
<comment type="caution">
    <text evidence="1">The sequence shown here is derived from an EMBL/GenBank/DDBJ whole genome shotgun (WGS) entry which is preliminary data.</text>
</comment>
<accession>A0ACC0IRR9</accession>
<keyword evidence="2" id="KW-1185">Reference proteome</keyword>
<sequence>MELDEKKKASPSSASKQVFDKEEGRTSSSPDKEECVGMIRKIEALTRKIDLIHLLRSYQSESAHLVRLYRPQSFDFRQKFDHLPRQLRDLKALVSNNNHVKHEKFHVKKRINTVKDSIEEIFQDVKRNSVHGDSGIWAFIPQDEDDIMSLDESLTQKSFSREGSANWTFKRQEDDIMKSYEESLTHKTEVGLTPETKSFWK</sequence>
<evidence type="ECO:0000313" key="1">
    <source>
        <dbReference type="EMBL" id="KAI8027612.1"/>
    </source>
</evidence>
<evidence type="ECO:0000313" key="2">
    <source>
        <dbReference type="Proteomes" id="UP001060215"/>
    </source>
</evidence>
<organism evidence="1 2">
    <name type="scientific">Camellia lanceoleosa</name>
    <dbReference type="NCBI Taxonomy" id="1840588"/>
    <lineage>
        <taxon>Eukaryota</taxon>
        <taxon>Viridiplantae</taxon>
        <taxon>Streptophyta</taxon>
        <taxon>Embryophyta</taxon>
        <taxon>Tracheophyta</taxon>
        <taxon>Spermatophyta</taxon>
        <taxon>Magnoliopsida</taxon>
        <taxon>eudicotyledons</taxon>
        <taxon>Gunneridae</taxon>
        <taxon>Pentapetalae</taxon>
        <taxon>asterids</taxon>
        <taxon>Ericales</taxon>
        <taxon>Theaceae</taxon>
        <taxon>Camellia</taxon>
    </lineage>
</organism>
<reference evidence="1 2" key="1">
    <citation type="journal article" date="2022" name="Plant J.">
        <title>Chromosome-level genome of Camellia lanceoleosa provides a valuable resource for understanding genome evolution and self-incompatibility.</title>
        <authorList>
            <person name="Gong W."/>
            <person name="Xiao S."/>
            <person name="Wang L."/>
            <person name="Liao Z."/>
            <person name="Chang Y."/>
            <person name="Mo W."/>
            <person name="Hu G."/>
            <person name="Li W."/>
            <person name="Zhao G."/>
            <person name="Zhu H."/>
            <person name="Hu X."/>
            <person name="Ji K."/>
            <person name="Xiang X."/>
            <person name="Song Q."/>
            <person name="Yuan D."/>
            <person name="Jin S."/>
            <person name="Zhang L."/>
        </authorList>
    </citation>
    <scope>NUCLEOTIDE SEQUENCE [LARGE SCALE GENOMIC DNA]</scope>
    <source>
        <strain evidence="1">SQ_2022a</strain>
    </source>
</reference>
<proteinExistence type="predicted"/>
<protein>
    <submittedName>
        <fullName evidence="1">Uncharacterized protein</fullName>
    </submittedName>
</protein>
<name>A0ACC0IRR9_9ERIC</name>
<dbReference type="Proteomes" id="UP001060215">
    <property type="component" value="Chromosome 3"/>
</dbReference>
<gene>
    <name evidence="1" type="ORF">LOK49_LG02G02723</name>
</gene>